<feature type="domain" description="Choline sulfatase enzyme C-terminal" evidence="2">
    <location>
        <begin position="41"/>
        <end position="92"/>
    </location>
</feature>
<evidence type="ECO:0000313" key="3">
    <source>
        <dbReference type="EMBL" id="KAG3176438.1"/>
    </source>
</evidence>
<evidence type="ECO:0000259" key="2">
    <source>
        <dbReference type="Pfam" id="PF12411"/>
    </source>
</evidence>
<proteinExistence type="predicted"/>
<dbReference type="EMBL" id="RCMV01006523">
    <property type="protein sequence ID" value="KAG3176438.1"/>
    <property type="molecule type" value="Genomic_DNA"/>
</dbReference>
<feature type="non-terminal residue" evidence="3">
    <location>
        <position position="110"/>
    </location>
</feature>
<feature type="compositionally biased region" description="Acidic residues" evidence="1">
    <location>
        <begin position="13"/>
        <end position="22"/>
    </location>
</feature>
<dbReference type="AlphaFoldDB" id="A0A8T1GY69"/>
<evidence type="ECO:0000256" key="1">
    <source>
        <dbReference type="SAM" id="MobiDB-lite"/>
    </source>
</evidence>
<dbReference type="Pfam" id="PF12411">
    <property type="entry name" value="Choline_sulf_C"/>
    <property type="match status" value="1"/>
</dbReference>
<sequence length="110" mass="12965">NLARFKKISPQNPEEEEANEAFENFEPEDKAKWDFDAITDKVFASQRSRRVVWDALKEGEFTSWDFDPVDDGRKKYIRSYMDLDDLERRARFPFVDANGYESKAVSTTRS</sequence>
<organism evidence="3 4">
    <name type="scientific">Phytophthora cactorum</name>
    <dbReference type="NCBI Taxonomy" id="29920"/>
    <lineage>
        <taxon>Eukaryota</taxon>
        <taxon>Sar</taxon>
        <taxon>Stramenopiles</taxon>
        <taxon>Oomycota</taxon>
        <taxon>Peronosporomycetes</taxon>
        <taxon>Peronosporales</taxon>
        <taxon>Peronosporaceae</taxon>
        <taxon>Phytophthora</taxon>
    </lineage>
</organism>
<reference evidence="3" key="1">
    <citation type="submission" date="2018-05" db="EMBL/GenBank/DDBJ databases">
        <title>Effector identification in a new, highly contiguous assembly of the strawberry crown rot pathogen Phytophthora cactorum.</title>
        <authorList>
            <person name="Armitage A.D."/>
            <person name="Nellist C.F."/>
            <person name="Bates H."/>
            <person name="Vickerstaff R.J."/>
            <person name="Harrison R.J."/>
        </authorList>
    </citation>
    <scope>NUCLEOTIDE SEQUENCE</scope>
    <source>
        <strain evidence="3">P421</strain>
    </source>
</reference>
<comment type="caution">
    <text evidence="3">The sequence shown here is derived from an EMBL/GenBank/DDBJ whole genome shotgun (WGS) entry which is preliminary data.</text>
</comment>
<feature type="region of interest" description="Disordered" evidence="1">
    <location>
        <begin position="1"/>
        <end position="22"/>
    </location>
</feature>
<name>A0A8T1GY69_9STRA</name>
<gene>
    <name evidence="3" type="ORF">PC129_g25552</name>
</gene>
<dbReference type="InterPro" id="IPR025863">
    <property type="entry name" value="Choline_sulf_C_dom"/>
</dbReference>
<dbReference type="Proteomes" id="UP000760860">
    <property type="component" value="Unassembled WGS sequence"/>
</dbReference>
<protein>
    <recommendedName>
        <fullName evidence="2">Choline sulfatase enzyme C-terminal domain-containing protein</fullName>
    </recommendedName>
</protein>
<evidence type="ECO:0000313" key="4">
    <source>
        <dbReference type="Proteomes" id="UP000760860"/>
    </source>
</evidence>
<accession>A0A8T1GY69</accession>